<protein>
    <submittedName>
        <fullName evidence="2">Uncharacterized protein</fullName>
    </submittedName>
</protein>
<feature type="transmembrane region" description="Helical" evidence="1">
    <location>
        <begin position="41"/>
        <end position="60"/>
    </location>
</feature>
<organism evidence="2 3">
    <name type="scientific">Lutibaculum baratangense AMV1</name>
    <dbReference type="NCBI Taxonomy" id="631454"/>
    <lineage>
        <taxon>Bacteria</taxon>
        <taxon>Pseudomonadati</taxon>
        <taxon>Pseudomonadota</taxon>
        <taxon>Alphaproteobacteria</taxon>
        <taxon>Hyphomicrobiales</taxon>
        <taxon>Tepidamorphaceae</taxon>
        <taxon>Lutibaculum</taxon>
    </lineage>
</organism>
<evidence type="ECO:0000313" key="3">
    <source>
        <dbReference type="Proteomes" id="UP000017819"/>
    </source>
</evidence>
<feature type="transmembrane region" description="Helical" evidence="1">
    <location>
        <begin position="81"/>
        <end position="111"/>
    </location>
</feature>
<reference evidence="2 3" key="1">
    <citation type="journal article" date="2014" name="Genome Announc.">
        <title>Draft Genome Sequence of Lutibaculum baratangense Strain AMV1T, Isolated from a Mud Volcano in Andamans, India.</title>
        <authorList>
            <person name="Singh A."/>
            <person name="Sreenivas A."/>
            <person name="Sathyanarayana Reddy G."/>
            <person name="Pinnaka A.K."/>
            <person name="Shivaji S."/>
        </authorList>
    </citation>
    <scope>NUCLEOTIDE SEQUENCE [LARGE SCALE GENOMIC DNA]</scope>
    <source>
        <strain evidence="2 3">AMV1</strain>
    </source>
</reference>
<comment type="caution">
    <text evidence="2">The sequence shown here is derived from an EMBL/GenBank/DDBJ whole genome shotgun (WGS) entry which is preliminary data.</text>
</comment>
<evidence type="ECO:0000256" key="1">
    <source>
        <dbReference type="SAM" id="Phobius"/>
    </source>
</evidence>
<feature type="transmembrane region" description="Helical" evidence="1">
    <location>
        <begin position="12"/>
        <end position="29"/>
    </location>
</feature>
<keyword evidence="3" id="KW-1185">Reference proteome</keyword>
<dbReference type="AlphaFoldDB" id="V4RWL0"/>
<accession>V4RWL0</accession>
<keyword evidence="1" id="KW-0472">Membrane</keyword>
<keyword evidence="1" id="KW-0812">Transmembrane</keyword>
<feature type="transmembrane region" description="Helical" evidence="1">
    <location>
        <begin position="117"/>
        <end position="146"/>
    </location>
</feature>
<dbReference type="RefSeq" id="WP_023430292.1">
    <property type="nucleotide sequence ID" value="NZ_AWXZ01000006.1"/>
</dbReference>
<sequence>MQSARSRRSPGAFLVPAMMAAFGLVYAYANRNVPGSEMRLVTPASIVLLLACAALMVRTWTSGAERREPFTLARLRRPTGLAALFLILLFGADYDFPLAGMAFLAAAMLWLGVRRPLVIVPVAVVSPVLLHLAFSSLGVPLVSFWLKL</sequence>
<dbReference type="Proteomes" id="UP000017819">
    <property type="component" value="Unassembled WGS sequence"/>
</dbReference>
<gene>
    <name evidence="2" type="ORF">N177_0134</name>
</gene>
<dbReference type="STRING" id="631454.N177_0134"/>
<name>V4RWL0_9HYPH</name>
<proteinExistence type="predicted"/>
<keyword evidence="1" id="KW-1133">Transmembrane helix</keyword>
<dbReference type="EMBL" id="AWXZ01000006">
    <property type="protein sequence ID" value="ESR27380.1"/>
    <property type="molecule type" value="Genomic_DNA"/>
</dbReference>
<evidence type="ECO:0000313" key="2">
    <source>
        <dbReference type="EMBL" id="ESR27380.1"/>
    </source>
</evidence>